<dbReference type="Proteomes" id="UP000006671">
    <property type="component" value="Unassembled WGS sequence"/>
</dbReference>
<keyword evidence="9" id="KW-1185">Reference proteome</keyword>
<dbReference type="eggNOG" id="ENOG502S3A5">
    <property type="taxonomic scope" value="Eukaryota"/>
</dbReference>
<dbReference type="Gene3D" id="1.20.1080.10">
    <property type="entry name" value="Glycerol uptake facilitator protein"/>
    <property type="match status" value="1"/>
</dbReference>
<feature type="transmembrane region" description="Helical" evidence="7">
    <location>
        <begin position="197"/>
        <end position="216"/>
    </location>
</feature>
<name>D2VHG1_NAEGR</name>
<gene>
    <name evidence="8" type="ORF">NAEGRDRAFT_68315</name>
</gene>
<evidence type="ECO:0000256" key="6">
    <source>
        <dbReference type="SAM" id="MobiDB-lite"/>
    </source>
</evidence>
<dbReference type="PROSITE" id="PS01005">
    <property type="entry name" value="FORMATE_NITRITE_TP_1"/>
    <property type="match status" value="1"/>
</dbReference>
<dbReference type="AlphaFoldDB" id="D2VHG1"/>
<dbReference type="OrthoDB" id="4829at2759"/>
<dbReference type="EMBL" id="GG738872">
    <property type="protein sequence ID" value="EFC43581.1"/>
    <property type="molecule type" value="Genomic_DNA"/>
</dbReference>
<dbReference type="InParanoid" id="D2VHG1"/>
<dbReference type="RefSeq" id="XP_002676325.1">
    <property type="nucleotide sequence ID" value="XM_002676279.1"/>
</dbReference>
<dbReference type="InterPro" id="IPR023271">
    <property type="entry name" value="Aquaporin-like"/>
</dbReference>
<evidence type="ECO:0000313" key="8">
    <source>
        <dbReference type="EMBL" id="EFC43581.1"/>
    </source>
</evidence>
<dbReference type="InterPro" id="IPR000292">
    <property type="entry name" value="For/NO2_transpt"/>
</dbReference>
<reference evidence="8 9" key="1">
    <citation type="journal article" date="2010" name="Cell">
        <title>The genome of Naegleria gruberi illuminates early eukaryotic versatility.</title>
        <authorList>
            <person name="Fritz-Laylin L.K."/>
            <person name="Prochnik S.E."/>
            <person name="Ginger M.L."/>
            <person name="Dacks J.B."/>
            <person name="Carpenter M.L."/>
            <person name="Field M.C."/>
            <person name="Kuo A."/>
            <person name="Paredez A."/>
            <person name="Chapman J."/>
            <person name="Pham J."/>
            <person name="Shu S."/>
            <person name="Neupane R."/>
            <person name="Cipriano M."/>
            <person name="Mancuso J."/>
            <person name="Tu H."/>
            <person name="Salamov A."/>
            <person name="Lindquist E."/>
            <person name="Shapiro H."/>
            <person name="Lucas S."/>
            <person name="Grigoriev I.V."/>
            <person name="Cande W.Z."/>
            <person name="Fulton C."/>
            <person name="Rokhsar D.S."/>
            <person name="Dawson S.C."/>
        </authorList>
    </citation>
    <scope>NUCLEOTIDE SEQUENCE [LARGE SCALE GENOMIC DNA]</scope>
    <source>
        <strain evidence="8 9">NEG-M</strain>
    </source>
</reference>
<dbReference type="Pfam" id="PF01226">
    <property type="entry name" value="Form_Nir_trans"/>
    <property type="match status" value="1"/>
</dbReference>
<keyword evidence="4 7" id="KW-0472">Membrane</keyword>
<comment type="similarity">
    <text evidence="5">Belongs to the FNT transporter (TC 1.A.16) family.</text>
</comment>
<keyword evidence="2 7" id="KW-0812">Transmembrane</keyword>
<evidence type="ECO:0000313" key="9">
    <source>
        <dbReference type="Proteomes" id="UP000006671"/>
    </source>
</evidence>
<dbReference type="VEuPathDB" id="AmoebaDB:NAEGRDRAFT_68315"/>
<accession>D2VHG1</accession>
<feature type="transmembrane region" description="Helical" evidence="7">
    <location>
        <begin position="107"/>
        <end position="128"/>
    </location>
</feature>
<feature type="compositionally biased region" description="Low complexity" evidence="6">
    <location>
        <begin position="60"/>
        <end position="70"/>
    </location>
</feature>
<protein>
    <submittedName>
        <fullName evidence="8">Predicted protein</fullName>
    </submittedName>
</protein>
<dbReference type="GO" id="GO:0005886">
    <property type="term" value="C:plasma membrane"/>
    <property type="evidence" value="ECO:0007669"/>
    <property type="project" value="TreeGrafter"/>
</dbReference>
<proteinExistence type="inferred from homology"/>
<organism evidence="9">
    <name type="scientific">Naegleria gruberi</name>
    <name type="common">Amoeba</name>
    <dbReference type="NCBI Taxonomy" id="5762"/>
    <lineage>
        <taxon>Eukaryota</taxon>
        <taxon>Discoba</taxon>
        <taxon>Heterolobosea</taxon>
        <taxon>Tetramitia</taxon>
        <taxon>Eutetramitia</taxon>
        <taxon>Vahlkampfiidae</taxon>
        <taxon>Naegleria</taxon>
    </lineage>
</organism>
<dbReference type="PANTHER" id="PTHR30520:SF6">
    <property type="entry name" value="FORMATE_NITRATE FAMILY TRANSPORTER (EUROFUNG)"/>
    <property type="match status" value="1"/>
</dbReference>
<evidence type="ECO:0000256" key="4">
    <source>
        <dbReference type="ARBA" id="ARBA00023136"/>
    </source>
</evidence>
<evidence type="ECO:0000256" key="2">
    <source>
        <dbReference type="ARBA" id="ARBA00022692"/>
    </source>
</evidence>
<evidence type="ECO:0000256" key="1">
    <source>
        <dbReference type="ARBA" id="ARBA00004141"/>
    </source>
</evidence>
<sequence>MSINSSYSAAANPVVVDTVQEHVVDTHGKTIIQQYHYHYYNTDPATDVNTQPKSQPDAIPSVVQPTPTKTQPIPKMAQSRFLTPAQVIDKLKLDGVRKSKLTLDQTIILSLFAGVFKGIAGSISMIIGGNNPEMQKNNPGAQQLMFGIVFPIGLTLTIMMGAELFTGNCMVLVLGLLSRKWATKKFIKHYYHFSKNILLSFTFNMIGAFLVSYFFVYQTHLMSPNDPDAPYWIKYAMKLAETKCSKTFGSLVLSGIICNMLVTMSIFIANAATSIEAKIIGLWPGITVFVACGWDHSVSNSFFIPLGMLYGANVSVSDFLIGNLLPVTIGNIIGGSFVIAGLMYFVNDFRAKNKKLVFESISKIWKRTKQASQSVNSFAMSRSISETELENSNEKETLI</sequence>
<dbReference type="InterPro" id="IPR024002">
    <property type="entry name" value="For/NO2_transpt_CS"/>
</dbReference>
<feature type="transmembrane region" description="Helical" evidence="7">
    <location>
        <begin position="148"/>
        <end position="177"/>
    </location>
</feature>
<evidence type="ECO:0000256" key="3">
    <source>
        <dbReference type="ARBA" id="ARBA00022989"/>
    </source>
</evidence>
<feature type="transmembrane region" description="Helical" evidence="7">
    <location>
        <begin position="281"/>
        <end position="304"/>
    </location>
</feature>
<evidence type="ECO:0000256" key="5">
    <source>
        <dbReference type="ARBA" id="ARBA00049660"/>
    </source>
</evidence>
<dbReference type="GO" id="GO:0015499">
    <property type="term" value="F:formate transmembrane transporter activity"/>
    <property type="evidence" value="ECO:0007669"/>
    <property type="project" value="TreeGrafter"/>
</dbReference>
<feature type="transmembrane region" description="Helical" evidence="7">
    <location>
        <begin position="248"/>
        <end position="269"/>
    </location>
</feature>
<feature type="region of interest" description="Disordered" evidence="6">
    <location>
        <begin position="48"/>
        <end position="70"/>
    </location>
</feature>
<dbReference type="GeneID" id="8863302"/>
<comment type="subcellular location">
    <subcellularLocation>
        <location evidence="1">Membrane</location>
        <topology evidence="1">Multi-pass membrane protein</topology>
    </subcellularLocation>
</comment>
<feature type="transmembrane region" description="Helical" evidence="7">
    <location>
        <begin position="324"/>
        <end position="346"/>
    </location>
</feature>
<dbReference type="PANTHER" id="PTHR30520">
    <property type="entry name" value="FORMATE TRANSPORTER-RELATED"/>
    <property type="match status" value="1"/>
</dbReference>
<dbReference type="KEGG" id="ngr:NAEGRDRAFT_68315"/>
<dbReference type="STRING" id="5762.D2VHG1"/>
<evidence type="ECO:0000256" key="7">
    <source>
        <dbReference type="SAM" id="Phobius"/>
    </source>
</evidence>
<keyword evidence="3 7" id="KW-1133">Transmembrane helix</keyword>